<proteinExistence type="predicted"/>
<feature type="compositionally biased region" description="Basic and acidic residues" evidence="1">
    <location>
        <begin position="73"/>
        <end position="82"/>
    </location>
</feature>
<reference evidence="3" key="2">
    <citation type="submission" date="2019-10" db="EMBL/GenBank/DDBJ databases">
        <authorList>
            <consortium name="NCBI Genome Project"/>
        </authorList>
    </citation>
    <scope>NUCLEOTIDE SEQUENCE</scope>
    <source>
        <strain evidence="3">NI907</strain>
    </source>
</reference>
<name>A0A6P8BA34_PYRGI</name>
<organism evidence="2 3">
    <name type="scientific">Pyricularia grisea</name>
    <name type="common">Crabgrass-specific blast fungus</name>
    <name type="synonym">Magnaporthe grisea</name>
    <dbReference type="NCBI Taxonomy" id="148305"/>
    <lineage>
        <taxon>Eukaryota</taxon>
        <taxon>Fungi</taxon>
        <taxon>Dikarya</taxon>
        <taxon>Ascomycota</taxon>
        <taxon>Pezizomycotina</taxon>
        <taxon>Sordariomycetes</taxon>
        <taxon>Sordariomycetidae</taxon>
        <taxon>Magnaporthales</taxon>
        <taxon>Pyriculariaceae</taxon>
        <taxon>Pyricularia</taxon>
    </lineage>
</organism>
<keyword evidence="2" id="KW-1185">Reference proteome</keyword>
<dbReference type="RefSeq" id="XP_030984037.1">
    <property type="nucleotide sequence ID" value="XM_031122938.1"/>
</dbReference>
<feature type="region of interest" description="Disordered" evidence="1">
    <location>
        <begin position="1"/>
        <end position="139"/>
    </location>
</feature>
<evidence type="ECO:0000313" key="3">
    <source>
        <dbReference type="RefSeq" id="XP_030984037.1"/>
    </source>
</evidence>
<dbReference type="OrthoDB" id="10315844at2759"/>
<dbReference type="AlphaFoldDB" id="A0A6P8BA34"/>
<evidence type="ECO:0000256" key="1">
    <source>
        <dbReference type="SAM" id="MobiDB-lite"/>
    </source>
</evidence>
<reference evidence="3" key="3">
    <citation type="submission" date="2025-08" db="UniProtKB">
        <authorList>
            <consortium name="RefSeq"/>
        </authorList>
    </citation>
    <scope>IDENTIFICATION</scope>
    <source>
        <strain evidence="3">NI907</strain>
    </source>
</reference>
<protein>
    <submittedName>
        <fullName evidence="3">Uncharacterized protein</fullName>
    </submittedName>
</protein>
<dbReference type="Proteomes" id="UP000515153">
    <property type="component" value="Unplaced"/>
</dbReference>
<dbReference type="KEGG" id="pgri:PgNI_02881"/>
<reference evidence="3" key="1">
    <citation type="journal article" date="2019" name="Mol. Biol. Evol.">
        <title>Blast fungal genomes show frequent chromosomal changes, gene gains and losses, and effector gene turnover.</title>
        <authorList>
            <person name="Gomez Luciano L.B."/>
            <person name="Jason Tsai I."/>
            <person name="Chuma I."/>
            <person name="Tosa Y."/>
            <person name="Chen Y.H."/>
            <person name="Li J.Y."/>
            <person name="Li M.Y."/>
            <person name="Jade Lu M.Y."/>
            <person name="Nakayashiki H."/>
            <person name="Li W.H."/>
        </authorList>
    </citation>
    <scope>NUCLEOTIDE SEQUENCE</scope>
    <source>
        <strain evidence="3">NI907</strain>
    </source>
</reference>
<gene>
    <name evidence="3" type="ORF">PgNI_02881</name>
</gene>
<dbReference type="GeneID" id="41957849"/>
<feature type="compositionally biased region" description="Basic and acidic residues" evidence="1">
    <location>
        <begin position="1"/>
        <end position="12"/>
    </location>
</feature>
<sequence>MDMATKDTDTQRPGHLRALNRSSDTDFTDSRLKPKPLRIGRRDASDANLTDISLNDTLMSPDPGALAGDEDSDVGKCERNWEAESLGSPLSNGLHSPSHRAEQHTPPRSDYNPSESPPGATIHGEQCPTTQMDRESCRGGNKADLTYRNAICCEGTISTQPKALRGSMPVATEMLKTVMETSSQINMPRGSDNWLLRSTED</sequence>
<feature type="compositionally biased region" description="Polar residues" evidence="1">
    <location>
        <begin position="47"/>
        <end position="58"/>
    </location>
</feature>
<evidence type="ECO:0000313" key="2">
    <source>
        <dbReference type="Proteomes" id="UP000515153"/>
    </source>
</evidence>
<accession>A0A6P8BA34</accession>